<keyword evidence="13" id="KW-1185">Reference proteome</keyword>
<comment type="subcellular location">
    <subcellularLocation>
        <location evidence="1 11">Cell membrane</location>
        <topology evidence="1 11">Multi-pass membrane protein</topology>
    </subcellularLocation>
</comment>
<dbReference type="GO" id="GO:0005886">
    <property type="term" value="C:plasma membrane"/>
    <property type="evidence" value="ECO:0007669"/>
    <property type="project" value="UniProtKB-SubCell"/>
</dbReference>
<gene>
    <name evidence="12" type="ORF">KI387_001938</name>
</gene>
<feature type="transmembrane region" description="Helical" evidence="11">
    <location>
        <begin position="108"/>
        <end position="128"/>
    </location>
</feature>
<dbReference type="PANTHER" id="PTHR10791">
    <property type="entry name" value="RAG1-ACTIVATING PROTEIN 1"/>
    <property type="match status" value="1"/>
</dbReference>
<evidence type="ECO:0000256" key="7">
    <source>
        <dbReference type="ARBA" id="ARBA00022737"/>
    </source>
</evidence>
<evidence type="ECO:0000256" key="11">
    <source>
        <dbReference type="RuleBase" id="RU910715"/>
    </source>
</evidence>
<feature type="transmembrane region" description="Helical" evidence="11">
    <location>
        <begin position="12"/>
        <end position="34"/>
    </location>
</feature>
<evidence type="ECO:0000256" key="6">
    <source>
        <dbReference type="ARBA" id="ARBA00022692"/>
    </source>
</evidence>
<evidence type="ECO:0000256" key="8">
    <source>
        <dbReference type="ARBA" id="ARBA00022989"/>
    </source>
</evidence>
<feature type="transmembrane region" description="Helical" evidence="11">
    <location>
        <begin position="76"/>
        <end position="96"/>
    </location>
</feature>
<evidence type="ECO:0000313" key="12">
    <source>
        <dbReference type="EMBL" id="KAH9329830.1"/>
    </source>
</evidence>
<dbReference type="PANTHER" id="PTHR10791:SF30">
    <property type="entry name" value="SUGAR TRANSPORTER SWEET1"/>
    <property type="match status" value="1"/>
</dbReference>
<dbReference type="InterPro" id="IPR004316">
    <property type="entry name" value="SWEET_rpt"/>
</dbReference>
<evidence type="ECO:0000256" key="10">
    <source>
        <dbReference type="ARBA" id="ARBA00037238"/>
    </source>
</evidence>
<comment type="similarity">
    <text evidence="2 11">Belongs to the SWEET sugar transporter family.</text>
</comment>
<protein>
    <recommendedName>
        <fullName evidence="11">Bidirectional sugar transporter SWEET</fullName>
    </recommendedName>
</protein>
<dbReference type="Proteomes" id="UP000824469">
    <property type="component" value="Unassembled WGS sequence"/>
</dbReference>
<organism evidence="12 13">
    <name type="scientific">Taxus chinensis</name>
    <name type="common">Chinese yew</name>
    <name type="synonym">Taxus wallichiana var. chinensis</name>
    <dbReference type="NCBI Taxonomy" id="29808"/>
    <lineage>
        <taxon>Eukaryota</taxon>
        <taxon>Viridiplantae</taxon>
        <taxon>Streptophyta</taxon>
        <taxon>Embryophyta</taxon>
        <taxon>Tracheophyta</taxon>
        <taxon>Spermatophyta</taxon>
        <taxon>Pinopsida</taxon>
        <taxon>Pinidae</taxon>
        <taxon>Conifers II</taxon>
        <taxon>Cupressales</taxon>
        <taxon>Taxaceae</taxon>
        <taxon>Taxus</taxon>
    </lineage>
</organism>
<evidence type="ECO:0000256" key="5">
    <source>
        <dbReference type="ARBA" id="ARBA00022597"/>
    </source>
</evidence>
<evidence type="ECO:0000256" key="2">
    <source>
        <dbReference type="ARBA" id="ARBA00007809"/>
    </source>
</evidence>
<keyword evidence="5 11" id="KW-0762">Sugar transport</keyword>
<dbReference type="Pfam" id="PF03083">
    <property type="entry name" value="MtN3_slv"/>
    <property type="match status" value="2"/>
</dbReference>
<comment type="function">
    <text evidence="10">Mediates both low-affinity uptake and efflux of sugar across the plasma membrane.</text>
</comment>
<dbReference type="InterPro" id="IPR047664">
    <property type="entry name" value="SWEET"/>
</dbReference>
<dbReference type="OMA" id="VGWICGV"/>
<keyword evidence="4" id="KW-1003">Cell membrane</keyword>
<keyword evidence="6 11" id="KW-0812">Transmembrane</keyword>
<comment type="caution">
    <text evidence="12">The sequence shown here is derived from an EMBL/GenBank/DDBJ whole genome shotgun (WGS) entry which is preliminary data.</text>
</comment>
<feature type="transmembrane region" description="Helical" evidence="11">
    <location>
        <begin position="46"/>
        <end position="64"/>
    </location>
</feature>
<keyword evidence="9 11" id="KW-0472">Membrane</keyword>
<evidence type="ECO:0000256" key="1">
    <source>
        <dbReference type="ARBA" id="ARBA00004651"/>
    </source>
</evidence>
<feature type="transmembrane region" description="Helical" evidence="11">
    <location>
        <begin position="134"/>
        <end position="156"/>
    </location>
</feature>
<evidence type="ECO:0000313" key="13">
    <source>
        <dbReference type="Proteomes" id="UP000824469"/>
    </source>
</evidence>
<keyword evidence="8 11" id="KW-1133">Transmembrane helix</keyword>
<evidence type="ECO:0000256" key="4">
    <source>
        <dbReference type="ARBA" id="ARBA00022475"/>
    </source>
</evidence>
<evidence type="ECO:0000256" key="9">
    <source>
        <dbReference type="ARBA" id="ARBA00023136"/>
    </source>
</evidence>
<reference evidence="12 13" key="1">
    <citation type="journal article" date="2021" name="Nat. Plants">
        <title>The Taxus genome provides insights into paclitaxel biosynthesis.</title>
        <authorList>
            <person name="Xiong X."/>
            <person name="Gou J."/>
            <person name="Liao Q."/>
            <person name="Li Y."/>
            <person name="Zhou Q."/>
            <person name="Bi G."/>
            <person name="Li C."/>
            <person name="Du R."/>
            <person name="Wang X."/>
            <person name="Sun T."/>
            <person name="Guo L."/>
            <person name="Liang H."/>
            <person name="Lu P."/>
            <person name="Wu Y."/>
            <person name="Zhang Z."/>
            <person name="Ro D.K."/>
            <person name="Shang Y."/>
            <person name="Huang S."/>
            <person name="Yan J."/>
        </authorList>
    </citation>
    <scope>NUCLEOTIDE SEQUENCE [LARGE SCALE GENOMIC DNA]</scope>
    <source>
        <strain evidence="12">Ta-2019</strain>
    </source>
</reference>
<dbReference type="GO" id="GO:0051119">
    <property type="term" value="F:sugar transmembrane transporter activity"/>
    <property type="evidence" value="ECO:0007669"/>
    <property type="project" value="InterPro"/>
</dbReference>
<comment type="function">
    <text evidence="11">Mediates both low-affinity uptake and efflux of sugar across the membrane.</text>
</comment>
<dbReference type="EMBL" id="JAHRHJ020000001">
    <property type="protein sequence ID" value="KAH9329830.1"/>
    <property type="molecule type" value="Genomic_DNA"/>
</dbReference>
<name>A0AA38GYJ1_TAXCH</name>
<sequence>MHRFSSILEARSSVWVAAGYVFRVALFLSPFPTVKLIIKKKSTGSYSAFTYVCTILNCVVWTFYGVRLDPNNKFLLTYINGVGILVHSAYLTIHYLHASNHEKGRVVIMKVASLLTMSIIIASAMFLVPQNDRVTAVGWICGVVNIVMHAAPLSVVKQVISSNDVSGMPFLVSFFSLLNSAIWLAFSALHKDAKVTMIPNGVATAFGVIEVLVYLMYFDNTGGNGSEDHSEPMARMEHITA</sequence>
<keyword evidence="3 11" id="KW-0813">Transport</keyword>
<evidence type="ECO:0000256" key="3">
    <source>
        <dbReference type="ARBA" id="ARBA00022448"/>
    </source>
</evidence>
<keyword evidence="7" id="KW-0677">Repeat</keyword>
<accession>A0AA38GYJ1</accession>
<proteinExistence type="inferred from homology"/>
<dbReference type="Gene3D" id="1.20.1280.290">
    <property type="match status" value="2"/>
</dbReference>
<dbReference type="AlphaFoldDB" id="A0AA38GYJ1"/>
<feature type="transmembrane region" description="Helical" evidence="11">
    <location>
        <begin position="168"/>
        <end position="186"/>
    </location>
</feature>
<feature type="transmembrane region" description="Helical" evidence="11">
    <location>
        <begin position="198"/>
        <end position="217"/>
    </location>
</feature>